<keyword evidence="3" id="KW-1185">Reference proteome</keyword>
<name>A0ABU6SFE2_9FABA</name>
<dbReference type="EMBL" id="JASCZI010060617">
    <property type="protein sequence ID" value="MED6134638.1"/>
    <property type="molecule type" value="Genomic_DNA"/>
</dbReference>
<evidence type="ECO:0000256" key="1">
    <source>
        <dbReference type="SAM" id="MobiDB-lite"/>
    </source>
</evidence>
<accession>A0ABU6SFE2</accession>
<protein>
    <recommendedName>
        <fullName evidence="4">Transmembrane protein</fullName>
    </recommendedName>
</protein>
<proteinExistence type="predicted"/>
<reference evidence="2 3" key="1">
    <citation type="journal article" date="2023" name="Plants (Basel)">
        <title>Bridging the Gap: Combining Genomics and Transcriptomics Approaches to Understand Stylosanthes scabra, an Orphan Legume from the Brazilian Caatinga.</title>
        <authorList>
            <person name="Ferreira-Neto J.R.C."/>
            <person name="da Silva M.D."/>
            <person name="Binneck E."/>
            <person name="de Melo N.F."/>
            <person name="da Silva R.H."/>
            <person name="de Melo A.L.T.M."/>
            <person name="Pandolfi V."/>
            <person name="Bustamante F.O."/>
            <person name="Brasileiro-Vidal A.C."/>
            <person name="Benko-Iseppon A.M."/>
        </authorList>
    </citation>
    <scope>NUCLEOTIDE SEQUENCE [LARGE SCALE GENOMIC DNA]</scope>
    <source>
        <tissue evidence="2">Leaves</tissue>
    </source>
</reference>
<sequence length="321" mass="33997">MAFFGVGVAGGSGRGAPLTDGMVTVGWSTAAAGKFLNGAAMRRERRCCVFNTSSVTTRVSHELLVQTPFQQMGLSYVLQAQLLFIYFTSNLRSPPSSSLLSTPTPTAVVRQPQPPSPLRQPATPFCRLSLFLTSSPQPPSAASPSSLQILRPSSPLRGSVGTPKVSIGVFPFVLLLPPSVVVRRSQALVLLLPPLLPQSFVAGRSLRRCSVTLVPVRCCFAAAVTQIPTACTGLLFLAADSTLTLLQLHCCGKVKAWIAIRAAALTDLILLLLRCCVVAAVVFVSSLSATAVTGLSCLRCIVGLLLLWRLKVNENLNASNN</sequence>
<evidence type="ECO:0000313" key="3">
    <source>
        <dbReference type="Proteomes" id="UP001341840"/>
    </source>
</evidence>
<evidence type="ECO:0008006" key="4">
    <source>
        <dbReference type="Google" id="ProtNLM"/>
    </source>
</evidence>
<feature type="region of interest" description="Disordered" evidence="1">
    <location>
        <begin position="96"/>
        <end position="118"/>
    </location>
</feature>
<dbReference type="Proteomes" id="UP001341840">
    <property type="component" value="Unassembled WGS sequence"/>
</dbReference>
<organism evidence="2 3">
    <name type="scientific">Stylosanthes scabra</name>
    <dbReference type="NCBI Taxonomy" id="79078"/>
    <lineage>
        <taxon>Eukaryota</taxon>
        <taxon>Viridiplantae</taxon>
        <taxon>Streptophyta</taxon>
        <taxon>Embryophyta</taxon>
        <taxon>Tracheophyta</taxon>
        <taxon>Spermatophyta</taxon>
        <taxon>Magnoliopsida</taxon>
        <taxon>eudicotyledons</taxon>
        <taxon>Gunneridae</taxon>
        <taxon>Pentapetalae</taxon>
        <taxon>rosids</taxon>
        <taxon>fabids</taxon>
        <taxon>Fabales</taxon>
        <taxon>Fabaceae</taxon>
        <taxon>Papilionoideae</taxon>
        <taxon>50 kb inversion clade</taxon>
        <taxon>dalbergioids sensu lato</taxon>
        <taxon>Dalbergieae</taxon>
        <taxon>Pterocarpus clade</taxon>
        <taxon>Stylosanthes</taxon>
    </lineage>
</organism>
<gene>
    <name evidence="2" type="ORF">PIB30_038821</name>
</gene>
<comment type="caution">
    <text evidence="2">The sequence shown here is derived from an EMBL/GenBank/DDBJ whole genome shotgun (WGS) entry which is preliminary data.</text>
</comment>
<evidence type="ECO:0000313" key="2">
    <source>
        <dbReference type="EMBL" id="MED6134638.1"/>
    </source>
</evidence>
<feature type="compositionally biased region" description="Low complexity" evidence="1">
    <location>
        <begin position="96"/>
        <end position="106"/>
    </location>
</feature>